<dbReference type="SUPFAM" id="SSF69318">
    <property type="entry name" value="Integrin alpha N-terminal domain"/>
    <property type="match status" value="1"/>
</dbReference>
<evidence type="ECO:0000259" key="3">
    <source>
        <dbReference type="Pfam" id="PF09118"/>
    </source>
</evidence>
<accession>A0A6J4MHL5</accession>
<dbReference type="Gene3D" id="2.60.40.10">
    <property type="entry name" value="Immunoglobulins"/>
    <property type="match status" value="1"/>
</dbReference>
<evidence type="ECO:0000256" key="1">
    <source>
        <dbReference type="ARBA" id="ARBA00022729"/>
    </source>
</evidence>
<dbReference type="InterPro" id="IPR014756">
    <property type="entry name" value="Ig_E-set"/>
</dbReference>
<dbReference type="InterPro" id="IPR009880">
    <property type="entry name" value="Glyoxal_oxidase_N"/>
</dbReference>
<dbReference type="EMBL" id="CADCTW010000187">
    <property type="protein sequence ID" value="CAA9355594.1"/>
    <property type="molecule type" value="Genomic_DNA"/>
</dbReference>
<reference evidence="4" key="1">
    <citation type="submission" date="2020-02" db="EMBL/GenBank/DDBJ databases">
        <authorList>
            <person name="Meier V. D."/>
        </authorList>
    </citation>
    <scope>NUCLEOTIDE SEQUENCE</scope>
    <source>
        <strain evidence="4">AVDCRST_MAG68</strain>
    </source>
</reference>
<dbReference type="AlphaFoldDB" id="A0A6J4MHL5"/>
<proteinExistence type="predicted"/>
<dbReference type="InterPro" id="IPR015202">
    <property type="entry name" value="GO-like_E_set"/>
</dbReference>
<evidence type="ECO:0000259" key="2">
    <source>
        <dbReference type="Pfam" id="PF07250"/>
    </source>
</evidence>
<feature type="domain" description="Galactose oxidase-like Early set" evidence="3">
    <location>
        <begin position="705"/>
        <end position="802"/>
    </location>
</feature>
<dbReference type="PANTHER" id="PTHR32208:SF21">
    <property type="entry name" value="LOW QUALITY PROTEIN: ALDEHYDE OXIDASE GLOX-LIKE"/>
    <property type="match status" value="1"/>
</dbReference>
<dbReference type="Pfam" id="PF09118">
    <property type="entry name" value="GO-like_E_set"/>
    <property type="match status" value="1"/>
</dbReference>
<dbReference type="InterPro" id="IPR013783">
    <property type="entry name" value="Ig-like_fold"/>
</dbReference>
<dbReference type="Gene3D" id="2.130.10.130">
    <property type="entry name" value="Integrin alpha, N-terminal"/>
    <property type="match status" value="1"/>
</dbReference>
<dbReference type="SUPFAM" id="SSF50965">
    <property type="entry name" value="Galactose oxidase, central domain"/>
    <property type="match status" value="1"/>
</dbReference>
<dbReference type="InterPro" id="IPR037293">
    <property type="entry name" value="Gal_Oxidase_central_sf"/>
</dbReference>
<dbReference type="CDD" id="cd02851">
    <property type="entry name" value="E_set_GO_C"/>
    <property type="match status" value="1"/>
</dbReference>
<dbReference type="InterPro" id="IPR011043">
    <property type="entry name" value="Gal_Oxase/kelch_b-propeller"/>
</dbReference>
<keyword evidence="1" id="KW-0732">Signal</keyword>
<feature type="domain" description="Glyoxal oxidase N-terminal" evidence="2">
    <location>
        <begin position="371"/>
        <end position="698"/>
    </location>
</feature>
<name>A0A6J4MHL5_9BACT</name>
<protein>
    <submittedName>
        <fullName evidence="4">Uncharacterized protein</fullName>
    </submittedName>
</protein>
<gene>
    <name evidence="4" type="ORF">AVDCRST_MAG68-4402</name>
</gene>
<dbReference type="InterPro" id="IPR028994">
    <property type="entry name" value="Integrin_alpha_N"/>
</dbReference>
<evidence type="ECO:0000313" key="4">
    <source>
        <dbReference type="EMBL" id="CAA9355594.1"/>
    </source>
</evidence>
<sequence>MHPSWSDVKAVPGWFGSENQGAGIAVADISGNGQPDIVVFHIDNPGGENFGYYRIGWNLDGNGNVTGGWSPVKPVPGWFGAENQGAGIAIVDINGNGRPDLVVFHVDNPGGENHGFYRVGCDLDTSGNVTAGWTAVKPVPGWFGAENQGAEIAIADINGNGRPDLLVFHIDNPGGENHGYYRIGWNLDLAGNVAGGWSPVKPVPGWFGAEDQGAAVAIVGIGGARHLVVFHIDNPAGDNVGHYRIGWNLDAAGNVTGGWGEVTPVPGWFGWENQGAGVAVADLRGDGEPDLLVFHVDNPAGENHGYYRVGYNFLLMNSEILAVHAALMPTGQVAYFSGSQHDIDNNRADRVDATRFWTPATRAIRYVRSPAQDLFCCGHAFLPDGRLVAAGGTDAYNEEVPGAHHPHFPGLRETNILSAAPPAWAAAAPMGPQPGRTVGGGRWYPTLLTLPDGKVLAISGHPTNDDTRHNNTSLETYVPTPAPAGAWTYRGERTDVPDSYPRLHVLPNGDVLSASAMGGLTRRWNPTSGAWSEAATNVAYDADIWWSSVILPLRGTDYNTRILAVGGASARILDLGAGGTATGVAWNDTGPRTVAATPAHGANPRRLHCNSVLMPDGTVLVLGGSTDGTDARAVMAVERFDPASGVWSAPGSLAIPRVYHSVALLLPDGQVWIAGSDHNGGRGMAARERRIELYRPPYMRRGLRRPSISAPRSIGYGATFTLTSFQALQEVVLIRCGSVTHAYNADQRYISLAFQPDAAFGSFSVVAPPDGRIAPPGPYLLFGVIVSTTGERIPSIGKFVQVGPA</sequence>
<organism evidence="4">
    <name type="scientific">uncultured Gemmatimonadota bacterium</name>
    <dbReference type="NCBI Taxonomy" id="203437"/>
    <lineage>
        <taxon>Bacteria</taxon>
        <taxon>Pseudomonadati</taxon>
        <taxon>Gemmatimonadota</taxon>
        <taxon>environmental samples</taxon>
    </lineage>
</organism>
<dbReference type="Pfam" id="PF07250">
    <property type="entry name" value="Glyoxal_oxid_N"/>
    <property type="match status" value="1"/>
</dbReference>
<dbReference type="PANTHER" id="PTHR32208">
    <property type="entry name" value="SECRETED PROTEIN-RELATED"/>
    <property type="match status" value="1"/>
</dbReference>
<dbReference type="SUPFAM" id="SSF81296">
    <property type="entry name" value="E set domains"/>
    <property type="match status" value="1"/>
</dbReference>
<dbReference type="Gene3D" id="2.130.10.80">
    <property type="entry name" value="Galactose oxidase/kelch, beta-propeller"/>
    <property type="match status" value="1"/>
</dbReference>